<dbReference type="GO" id="GO:0005930">
    <property type="term" value="C:axoneme"/>
    <property type="evidence" value="ECO:0007669"/>
    <property type="project" value="UniProtKB-SubCell"/>
</dbReference>
<keyword evidence="4" id="KW-0479">Metal-binding</keyword>
<dbReference type="PANTHER" id="PTHR21281:SF0">
    <property type="entry name" value="CYTOCHROME B5 DOMAIN-CONTAINING PROTEIN 1"/>
    <property type="match status" value="1"/>
</dbReference>
<dbReference type="SUPFAM" id="SSF55856">
    <property type="entry name" value="Cytochrome b5-like heme/steroid binding domain"/>
    <property type="match status" value="1"/>
</dbReference>
<comment type="subcellular location">
    <subcellularLocation>
        <location evidence="1">Cytoplasm</location>
        <location evidence="1">Cytoskeleton</location>
        <location evidence="1">Cilium axoneme</location>
    </subcellularLocation>
</comment>
<reference evidence="12" key="1">
    <citation type="submission" date="2022-02" db="EMBL/GenBank/DDBJ databases">
        <title>Atlantic sturgeon de novo genome assembly.</title>
        <authorList>
            <person name="Stock M."/>
            <person name="Klopp C."/>
            <person name="Guiguen Y."/>
            <person name="Cabau C."/>
            <person name="Parinello H."/>
            <person name="Santidrian Yebra-Pimentel E."/>
            <person name="Kuhl H."/>
            <person name="Dirks R.P."/>
            <person name="Guessner J."/>
            <person name="Wuertz S."/>
            <person name="Du K."/>
            <person name="Schartl M."/>
        </authorList>
    </citation>
    <scope>NUCLEOTIDE SEQUENCE</scope>
    <source>
        <strain evidence="12">STURGEONOMICS-FGT-2020</strain>
        <tissue evidence="12">Whole blood</tissue>
    </source>
</reference>
<dbReference type="Gene3D" id="3.10.120.10">
    <property type="entry name" value="Cytochrome b5-like heme/steroid binding domain"/>
    <property type="match status" value="1"/>
</dbReference>
<evidence type="ECO:0000256" key="3">
    <source>
        <dbReference type="ARBA" id="ARBA00022617"/>
    </source>
</evidence>
<keyword evidence="6" id="KW-0206">Cytoskeleton</keyword>
<proteinExistence type="inferred from homology"/>
<dbReference type="InterPro" id="IPR001199">
    <property type="entry name" value="Cyt_B5-like_heme/steroid-bd"/>
</dbReference>
<evidence type="ECO:0000313" key="12">
    <source>
        <dbReference type="EMBL" id="KAK1153329.1"/>
    </source>
</evidence>
<keyword evidence="13" id="KW-1185">Reference proteome</keyword>
<organism evidence="12 13">
    <name type="scientific">Acipenser oxyrinchus oxyrinchus</name>
    <dbReference type="NCBI Taxonomy" id="40147"/>
    <lineage>
        <taxon>Eukaryota</taxon>
        <taxon>Metazoa</taxon>
        <taxon>Chordata</taxon>
        <taxon>Craniata</taxon>
        <taxon>Vertebrata</taxon>
        <taxon>Euteleostomi</taxon>
        <taxon>Actinopterygii</taxon>
        <taxon>Chondrostei</taxon>
        <taxon>Acipenseriformes</taxon>
        <taxon>Acipenseridae</taxon>
        <taxon>Acipenser</taxon>
    </lineage>
</organism>
<dbReference type="InterPro" id="IPR036400">
    <property type="entry name" value="Cyt_B5-like_heme/steroid_sf"/>
</dbReference>
<dbReference type="EMBL" id="JAGXEW010000042">
    <property type="protein sequence ID" value="KAK1153329.1"/>
    <property type="molecule type" value="Genomic_DNA"/>
</dbReference>
<comment type="function">
    <text evidence="10">Radial spoke stalk protein that binds heme under oxidizing conditions. Required for the coordinated beating of multiple cilia maybe by functioning in a redox signaling pathway.</text>
</comment>
<evidence type="ECO:0000256" key="7">
    <source>
        <dbReference type="ARBA" id="ARBA00023273"/>
    </source>
</evidence>
<keyword evidence="5" id="KW-0408">Iron</keyword>
<evidence type="ECO:0000256" key="9">
    <source>
        <dbReference type="ARBA" id="ARBA00040649"/>
    </source>
</evidence>
<accession>A0AAD8CKN5</accession>
<evidence type="ECO:0000256" key="6">
    <source>
        <dbReference type="ARBA" id="ARBA00023212"/>
    </source>
</evidence>
<comment type="similarity">
    <text evidence="8">Belongs to the cytochrome b5 family.</text>
</comment>
<keyword evidence="2" id="KW-0963">Cytoplasm</keyword>
<evidence type="ECO:0000256" key="5">
    <source>
        <dbReference type="ARBA" id="ARBA00023004"/>
    </source>
</evidence>
<dbReference type="GO" id="GO:0003341">
    <property type="term" value="P:cilium movement"/>
    <property type="evidence" value="ECO:0007669"/>
    <property type="project" value="TreeGrafter"/>
</dbReference>
<comment type="caution">
    <text evidence="12">The sequence shown here is derived from an EMBL/GenBank/DDBJ whole genome shotgun (WGS) entry which is preliminary data.</text>
</comment>
<dbReference type="SMART" id="SM01117">
    <property type="entry name" value="Cyt-b5"/>
    <property type="match status" value="1"/>
</dbReference>
<evidence type="ECO:0000313" key="13">
    <source>
        <dbReference type="Proteomes" id="UP001230051"/>
    </source>
</evidence>
<dbReference type="InterPro" id="IPR052320">
    <property type="entry name" value="Cytochrome_b5_domain"/>
</dbReference>
<keyword evidence="7" id="KW-0966">Cell projection</keyword>
<evidence type="ECO:0000256" key="2">
    <source>
        <dbReference type="ARBA" id="ARBA00022490"/>
    </source>
</evidence>
<dbReference type="GO" id="GO:0046872">
    <property type="term" value="F:metal ion binding"/>
    <property type="evidence" value="ECO:0007669"/>
    <property type="project" value="UniProtKB-KW"/>
</dbReference>
<evidence type="ECO:0000259" key="11">
    <source>
        <dbReference type="PROSITE" id="PS50255"/>
    </source>
</evidence>
<evidence type="ECO:0000256" key="1">
    <source>
        <dbReference type="ARBA" id="ARBA00004430"/>
    </source>
</evidence>
<dbReference type="Proteomes" id="UP001230051">
    <property type="component" value="Unassembled WGS sequence"/>
</dbReference>
<dbReference type="Pfam" id="PF00173">
    <property type="entry name" value="Cyt-b5"/>
    <property type="match status" value="1"/>
</dbReference>
<evidence type="ECO:0000256" key="8">
    <source>
        <dbReference type="ARBA" id="ARBA00038168"/>
    </source>
</evidence>
<protein>
    <recommendedName>
        <fullName evidence="9">Cytochrome b5 domain-containing protein 1</fullName>
    </recommendedName>
</protein>
<evidence type="ECO:0000256" key="10">
    <source>
        <dbReference type="ARBA" id="ARBA00046139"/>
    </source>
</evidence>
<dbReference type="PROSITE" id="PS50255">
    <property type="entry name" value="CYTOCHROME_B5_2"/>
    <property type="match status" value="1"/>
</dbReference>
<feature type="domain" description="Cytochrome b5 heme-binding" evidence="11">
    <location>
        <begin position="4"/>
        <end position="70"/>
    </location>
</feature>
<keyword evidence="3" id="KW-0349">Heme</keyword>
<sequence length="215" mass="25393">MKNTKYYTPYEVSLHNTIDDIWVSYLGKVYNLTPLIKQHAGDVLLKPLIEMAGKDISHWFNPKTKDIRTHVDPLTGCVKYYTPSERFLHVPPPWPCTDWPTDSGRPWWRETRYEEGVLSGKTRRLRIVNTLTSQEQTIEVCTEESLNAILNRYLRYNAHAASYTWKHNGVRLDMDKTLGDNGIPDEDDEFYQLRMDRERYTQAIHLYFNDDLTEF</sequence>
<name>A0AAD8CKN5_ACIOX</name>
<dbReference type="PANTHER" id="PTHR21281">
    <property type="entry name" value="CYTOCHROME B5 DOMAIN-CONTAINING PROTEIN 1"/>
    <property type="match status" value="1"/>
</dbReference>
<gene>
    <name evidence="12" type="primary">cyb5d1</name>
    <name evidence="12" type="ORF">AOXY_G30252</name>
</gene>
<evidence type="ECO:0000256" key="4">
    <source>
        <dbReference type="ARBA" id="ARBA00022723"/>
    </source>
</evidence>
<dbReference type="AlphaFoldDB" id="A0AAD8CKN5"/>